<dbReference type="EMBL" id="AEDD01000001">
    <property type="protein sequence ID" value="EFM12690.1"/>
    <property type="molecule type" value="Genomic_DNA"/>
</dbReference>
<evidence type="ECO:0000313" key="2">
    <source>
        <dbReference type="Proteomes" id="UP000005387"/>
    </source>
</evidence>
<organism evidence="1 2">
    <name type="scientific">Paenibacillus curdlanolyticus YK9</name>
    <dbReference type="NCBI Taxonomy" id="717606"/>
    <lineage>
        <taxon>Bacteria</taxon>
        <taxon>Bacillati</taxon>
        <taxon>Bacillota</taxon>
        <taxon>Bacilli</taxon>
        <taxon>Bacillales</taxon>
        <taxon>Paenibacillaceae</taxon>
        <taxon>Paenibacillus</taxon>
    </lineage>
</organism>
<accession>E0I326</accession>
<sequence>MLMKLLFEHRVDPPFTEEETAEFERLYAAALQHGGNVDYQSKFSKFRFIDYIVQTRKYVVHGSNYRTIKQFEMRKQTLFDGTVVNAVFASTDGLWSIFYAVFDRSKVTTNFRNACFKSMDRNRYYFFSLTRDTMDRDPWTTGIVYFIPGDRFEQVHKRRIHFDEWISNMPVSPQLMLVVDRRDFEPIRRISVHKPKEPMIKTWLLYKFRTRNGA</sequence>
<proteinExistence type="predicted"/>
<keyword evidence="2" id="KW-1185">Reference proteome</keyword>
<dbReference type="STRING" id="717606.PaecuDRAFT_0201"/>
<dbReference type="eggNOG" id="ENOG5032QXJ">
    <property type="taxonomic scope" value="Bacteria"/>
</dbReference>
<evidence type="ECO:0000313" key="1">
    <source>
        <dbReference type="EMBL" id="EFM12690.1"/>
    </source>
</evidence>
<dbReference type="AlphaFoldDB" id="E0I326"/>
<gene>
    <name evidence="1" type="ORF">PaecuDRAFT_0201</name>
</gene>
<protein>
    <submittedName>
        <fullName evidence="1">Uncharacterized protein</fullName>
    </submittedName>
</protein>
<dbReference type="Proteomes" id="UP000005387">
    <property type="component" value="Unassembled WGS sequence"/>
</dbReference>
<name>E0I326_9BACL</name>
<reference evidence="1 2" key="1">
    <citation type="submission" date="2010-07" db="EMBL/GenBank/DDBJ databases">
        <title>The draft genome of Paenibacillus curdlanolyticus YK9.</title>
        <authorList>
            <consortium name="US DOE Joint Genome Institute (JGI-PGF)"/>
            <person name="Lucas S."/>
            <person name="Copeland A."/>
            <person name="Lapidus A."/>
            <person name="Cheng J.-F."/>
            <person name="Bruce D."/>
            <person name="Goodwin L."/>
            <person name="Pitluck S."/>
            <person name="Land M.L."/>
            <person name="Hauser L."/>
            <person name="Chang Y.-J."/>
            <person name="Jeffries C."/>
            <person name="Anderson I.J."/>
            <person name="Johnson E."/>
            <person name="Loganathan U."/>
            <person name="Mulhopadhyay B."/>
            <person name="Kyrpides N."/>
            <person name="Woyke T.J."/>
        </authorList>
    </citation>
    <scope>NUCLEOTIDE SEQUENCE [LARGE SCALE GENOMIC DNA]</scope>
    <source>
        <strain evidence="1 2">YK9</strain>
    </source>
</reference>